<dbReference type="EMBL" id="OCYT01000160">
    <property type="protein sequence ID" value="SON90321.1"/>
    <property type="molecule type" value="Genomic_DNA"/>
</dbReference>
<name>A0ABY1TZ63_XANCH</name>
<accession>A0ABY1TZ63</accession>
<proteinExistence type="predicted"/>
<organism evidence="1 2">
    <name type="scientific">Xanthomonas campestris pv. phaseoli</name>
    <dbReference type="NCBI Taxonomy" id="317013"/>
    <lineage>
        <taxon>Bacteria</taxon>
        <taxon>Pseudomonadati</taxon>
        <taxon>Pseudomonadota</taxon>
        <taxon>Gammaproteobacteria</taxon>
        <taxon>Lysobacterales</taxon>
        <taxon>Lysobacteraceae</taxon>
        <taxon>Xanthomonas</taxon>
    </lineage>
</organism>
<reference evidence="1 2" key="1">
    <citation type="submission" date="2017-10" db="EMBL/GenBank/DDBJ databases">
        <authorList>
            <person name="Regsiter A."/>
            <person name="William W."/>
        </authorList>
    </citation>
    <scope>NUCLEOTIDE SEQUENCE [LARGE SCALE GENOMIC DNA]</scope>
    <source>
        <strain evidence="1 2">CFBP6984</strain>
    </source>
</reference>
<evidence type="ECO:0000313" key="1">
    <source>
        <dbReference type="EMBL" id="SON90321.1"/>
    </source>
</evidence>
<dbReference type="Proteomes" id="UP000234181">
    <property type="component" value="Unassembled WGS sequence"/>
</dbReference>
<comment type="caution">
    <text evidence="1">The sequence shown here is derived from an EMBL/GenBank/DDBJ whole genome shotgun (WGS) entry which is preliminary data.</text>
</comment>
<gene>
    <name evidence="1" type="ORF">XAP6984_990052</name>
</gene>
<evidence type="ECO:0000313" key="2">
    <source>
        <dbReference type="Proteomes" id="UP000234181"/>
    </source>
</evidence>
<sequence length="99" mass="10352">MIHGETMYCMALVRKLPLGLGRPESSAVRRSVATSCSFSPCALYQSLTSCSLMRLTRSACVAARACAPVVPGDFIGLSLLIRSAAKSGAIARALSEANC</sequence>
<keyword evidence="2" id="KW-1185">Reference proteome</keyword>
<protein>
    <submittedName>
        <fullName evidence="1">Uncharacterized protein</fullName>
    </submittedName>
</protein>